<dbReference type="AlphaFoldDB" id="Q2SDR3"/>
<protein>
    <submittedName>
        <fullName evidence="1">Uncharacterized protein</fullName>
    </submittedName>
</protein>
<proteinExistence type="predicted"/>
<dbReference type="HOGENOM" id="CLU_3290503_0_0_6"/>
<evidence type="ECO:0000313" key="1">
    <source>
        <dbReference type="EMBL" id="ABC31211.1"/>
    </source>
</evidence>
<reference evidence="1 2" key="1">
    <citation type="journal article" date="2005" name="Nucleic Acids Res.">
        <title>Genomic blueprint of Hahella chejuensis, a marine microbe producing an algicidal agent.</title>
        <authorList>
            <person name="Jeong H."/>
            <person name="Yim J.H."/>
            <person name="Lee C."/>
            <person name="Choi S.-H."/>
            <person name="Park Y.K."/>
            <person name="Yoon S.H."/>
            <person name="Hur C.-G."/>
            <person name="Kang H.-Y."/>
            <person name="Kim D."/>
            <person name="Lee H.H."/>
            <person name="Park K.H."/>
            <person name="Park S.-H."/>
            <person name="Park H.-S."/>
            <person name="Lee H.K."/>
            <person name="Oh T.K."/>
            <person name="Kim J.F."/>
        </authorList>
    </citation>
    <scope>NUCLEOTIDE SEQUENCE [LARGE SCALE GENOMIC DNA]</scope>
    <source>
        <strain evidence="1 2">KCTC 2396</strain>
    </source>
</reference>
<dbReference type="KEGG" id="hch:HCH_04510"/>
<gene>
    <name evidence="1" type="ordered locus">HCH_04510</name>
</gene>
<keyword evidence="2" id="KW-1185">Reference proteome</keyword>
<evidence type="ECO:0000313" key="2">
    <source>
        <dbReference type="Proteomes" id="UP000000238"/>
    </source>
</evidence>
<accession>Q2SDR3</accession>
<dbReference type="EMBL" id="CP000155">
    <property type="protein sequence ID" value="ABC31211.1"/>
    <property type="molecule type" value="Genomic_DNA"/>
</dbReference>
<sequence length="40" mass="4794">MKTIDSGPFTAWPIKYELEAQYNAKLLSIKHFHLYNTFIY</sequence>
<name>Q2SDR3_HAHCH</name>
<dbReference type="Proteomes" id="UP000000238">
    <property type="component" value="Chromosome"/>
</dbReference>
<organism evidence="1 2">
    <name type="scientific">Hahella chejuensis (strain KCTC 2396)</name>
    <dbReference type="NCBI Taxonomy" id="349521"/>
    <lineage>
        <taxon>Bacteria</taxon>
        <taxon>Pseudomonadati</taxon>
        <taxon>Pseudomonadota</taxon>
        <taxon>Gammaproteobacteria</taxon>
        <taxon>Oceanospirillales</taxon>
        <taxon>Hahellaceae</taxon>
        <taxon>Hahella</taxon>
    </lineage>
</organism>